<dbReference type="Proteomes" id="UP000006738">
    <property type="component" value="Chromosome II"/>
</dbReference>
<dbReference type="KEGG" id="bpl:BURPS1106A_A1168"/>
<name>A3P4E3_BURP0</name>
<evidence type="ECO:0000256" key="1">
    <source>
        <dbReference type="SAM" id="MobiDB-lite"/>
    </source>
</evidence>
<protein>
    <submittedName>
        <fullName evidence="2">Uncharacterized protein</fullName>
    </submittedName>
</protein>
<dbReference type="EMBL" id="CP000573">
    <property type="protein sequence ID" value="ABN92886.1"/>
    <property type="molecule type" value="Genomic_DNA"/>
</dbReference>
<feature type="compositionally biased region" description="Basic residues" evidence="1">
    <location>
        <begin position="1"/>
        <end position="10"/>
    </location>
</feature>
<feature type="region of interest" description="Disordered" evidence="1">
    <location>
        <begin position="1"/>
        <end position="27"/>
    </location>
</feature>
<organism evidence="2 3">
    <name type="scientific">Burkholderia pseudomallei (strain 1106a)</name>
    <dbReference type="NCBI Taxonomy" id="357348"/>
    <lineage>
        <taxon>Bacteria</taxon>
        <taxon>Pseudomonadati</taxon>
        <taxon>Pseudomonadota</taxon>
        <taxon>Betaproteobacteria</taxon>
        <taxon>Burkholderiales</taxon>
        <taxon>Burkholderiaceae</taxon>
        <taxon>Burkholderia</taxon>
        <taxon>pseudomallei group</taxon>
    </lineage>
</organism>
<dbReference type="AlphaFoldDB" id="A3P4E3"/>
<evidence type="ECO:0000313" key="3">
    <source>
        <dbReference type="Proteomes" id="UP000006738"/>
    </source>
</evidence>
<evidence type="ECO:0000313" key="2">
    <source>
        <dbReference type="EMBL" id="ABN92886.1"/>
    </source>
</evidence>
<reference evidence="3" key="1">
    <citation type="submission" date="2007-02" db="EMBL/GenBank/DDBJ databases">
        <authorList>
            <person name="DeShazer D."/>
            <person name="Woods D.E."/>
            <person name="Nierman W.C."/>
        </authorList>
    </citation>
    <scope>NUCLEOTIDE SEQUENCE [LARGE SCALE GENOMIC DNA]</scope>
    <source>
        <strain evidence="3">1106a</strain>
    </source>
</reference>
<sequence>MRFSTSRRFHRPDGAIGARATCAPPPLPRARHKRLAALGTFFI</sequence>
<gene>
    <name evidence="2" type="ordered locus">BURPS1106A_A1168</name>
</gene>
<accession>A3P4E3</accession>
<dbReference type="HOGENOM" id="CLU_3230791_0_0_4"/>
<proteinExistence type="predicted"/>